<dbReference type="SUPFAM" id="SSF50985">
    <property type="entry name" value="RCC1/BLIP-II"/>
    <property type="match status" value="2"/>
</dbReference>
<keyword evidence="5" id="KW-1185">Reference proteome</keyword>
<evidence type="ECO:0000313" key="7">
    <source>
        <dbReference type="RefSeq" id="XP_021845455.2"/>
    </source>
</evidence>
<evidence type="ECO:0000256" key="3">
    <source>
        <dbReference type="PROSITE-ProRule" id="PRU00235"/>
    </source>
</evidence>
<feature type="region of interest" description="Disordered" evidence="4">
    <location>
        <begin position="767"/>
        <end position="807"/>
    </location>
</feature>
<dbReference type="PRINTS" id="PR00633">
    <property type="entry name" value="RCCNDNSATION"/>
</dbReference>
<dbReference type="InterPro" id="IPR036770">
    <property type="entry name" value="Ankyrin_rpt-contain_sf"/>
</dbReference>
<sequence>MEGSLSPRGHKHSPQSHGRKSVLGGTQKDLWLIVKEGCLADVELALTQLKKNGGNINSRNAFGLTPLHIATWRNHIPVVRRLLAAGADPDARDGESGWSSLHRALYFGHFAVASILLQSGASISIEDSKLRTPIDLLSGPLSQILGDQRVSVTTEILSWGSGTNYQLGTGNAHIQKLPCKVDELHGSSIKLISASKFHSVAVTGRGELYTWGFGRGGRLGHPEFDIHSGQAAVITPRQVISGLGSRRVKAVAAAKHHTVIATDSGEVFTWGSNREGQLGYASVDTQPTPRRVSSLKSKIVAVASANKHTAAISETGEVFTWGCNKEGQLGYGTSNSSSNNTPRLVEYLKGKLFMAVAAAKYHTVVLGADGEVFTWGHRLVTPRRVIVARNLKKNGNALMKFHRMERLHVVSVATGMVYSMALTDDGALFYWVSSDPDLKCQQLCYLNGKKIVSISAGKYWHGAVTSTGDIYTWDGKKGKDKPPAVTRLHGVKRATKVAVGETHLLIVGSTYHPAYPVSAVKDYKSSSPTVKNVLGDLDEGFMYNDMESDRARSGSEKENVDDKFVPSLKGLCEKVAAQSLVEPRNALQMLEIAHTLGADDLRKYCEEIVIRNLDYIFTASLNAVATASLEILVHIEKLLDVRSSESWSHRRLPTPTATLPAVVNSEDDNSDTESPRTRDNLTVTDSTKKAGYCRLDSFLQPMNDANQELCKQIRVLRKKLQQVEVLEVKQAKGHVLDDQQIAKLQTRPALESSLAELGVPIESTIAKSSPSVAADGKACKAGMQKKQRRKSKQKESPTEAYSGTELGINPLNSLKGVVDLDASKLTEGKVTTEPEDQCAEDSQNLSQKKDSLGGGMSKGSLAVGSKKKNRKGGLSMFLSGALDEPSKDVICPPPPPPPKCEGPAWGRSKVSKTSASLREIQNEQSKLFNNLPVRNKDKPEDLPDTSNGKFLLSSLLASNPIPVVPSRTTHVSDGDKSTPPWTASGTPPHSSRPSLRDIQMQQGKKQYLAHSPKTKTTGFAVTSGQGSPSESGAQSRWFKPEVDSPSSIRSIQIEEKAIKDFRRFYSSVRIVKNQS</sequence>
<feature type="compositionally biased region" description="Basic residues" evidence="4">
    <location>
        <begin position="8"/>
        <end position="20"/>
    </location>
</feature>
<feature type="repeat" description="RCC1" evidence="3">
    <location>
        <begin position="316"/>
        <end position="369"/>
    </location>
</feature>
<feature type="repeat" description="RCC1" evidence="3">
    <location>
        <begin position="154"/>
        <end position="205"/>
    </location>
</feature>
<evidence type="ECO:0000313" key="6">
    <source>
        <dbReference type="RefSeq" id="XP_021845453.2"/>
    </source>
</evidence>
<feature type="region of interest" description="Disordered" evidence="4">
    <location>
        <begin position="1"/>
        <end position="22"/>
    </location>
</feature>
<feature type="compositionally biased region" description="Polar residues" evidence="4">
    <location>
        <begin position="1014"/>
        <end position="1034"/>
    </location>
</feature>
<dbReference type="InterPro" id="IPR000408">
    <property type="entry name" value="Reg_chr_condens"/>
</dbReference>
<evidence type="ECO:0008006" key="9">
    <source>
        <dbReference type="Google" id="ProtNLM"/>
    </source>
</evidence>
<feature type="repeat" description="ANK" evidence="2">
    <location>
        <begin position="62"/>
        <end position="94"/>
    </location>
</feature>
<feature type="repeat" description="RCC1" evidence="3">
    <location>
        <begin position="265"/>
        <end position="315"/>
    </location>
</feature>
<gene>
    <name evidence="6 7 8" type="primary">LOC110785327</name>
</gene>
<evidence type="ECO:0000313" key="8">
    <source>
        <dbReference type="RefSeq" id="XP_021845456.2"/>
    </source>
</evidence>
<dbReference type="AlphaFoldDB" id="A0A9R0JSG5"/>
<dbReference type="RefSeq" id="XP_021845453.2">
    <property type="nucleotide sequence ID" value="XM_021989761.2"/>
</dbReference>
<dbReference type="PROSITE" id="PS50012">
    <property type="entry name" value="RCC1_3"/>
    <property type="match status" value="4"/>
</dbReference>
<feature type="repeat" description="RCC1" evidence="3">
    <location>
        <begin position="206"/>
        <end position="264"/>
    </location>
</feature>
<organism evidence="5 7">
    <name type="scientific">Spinacia oleracea</name>
    <name type="common">Spinach</name>
    <dbReference type="NCBI Taxonomy" id="3562"/>
    <lineage>
        <taxon>Eukaryota</taxon>
        <taxon>Viridiplantae</taxon>
        <taxon>Streptophyta</taxon>
        <taxon>Embryophyta</taxon>
        <taxon>Tracheophyta</taxon>
        <taxon>Spermatophyta</taxon>
        <taxon>Magnoliopsida</taxon>
        <taxon>eudicotyledons</taxon>
        <taxon>Gunneridae</taxon>
        <taxon>Pentapetalae</taxon>
        <taxon>Caryophyllales</taxon>
        <taxon>Chenopodiaceae</taxon>
        <taxon>Chenopodioideae</taxon>
        <taxon>Anserineae</taxon>
        <taxon>Spinacia</taxon>
    </lineage>
</organism>
<dbReference type="Gene3D" id="1.25.40.20">
    <property type="entry name" value="Ankyrin repeat-containing domain"/>
    <property type="match status" value="1"/>
</dbReference>
<reference evidence="5" key="1">
    <citation type="journal article" date="2021" name="Nat. Commun.">
        <title>Genomic analyses provide insights into spinach domestication and the genetic basis of agronomic traits.</title>
        <authorList>
            <person name="Cai X."/>
            <person name="Sun X."/>
            <person name="Xu C."/>
            <person name="Sun H."/>
            <person name="Wang X."/>
            <person name="Ge C."/>
            <person name="Zhang Z."/>
            <person name="Wang Q."/>
            <person name="Fei Z."/>
            <person name="Jiao C."/>
            <person name="Wang Q."/>
        </authorList>
    </citation>
    <scope>NUCLEOTIDE SEQUENCE [LARGE SCALE GENOMIC DNA]</scope>
    <source>
        <strain evidence="5">cv. Varoflay</strain>
    </source>
</reference>
<feature type="compositionally biased region" description="Polar residues" evidence="4">
    <location>
        <begin position="979"/>
        <end position="1004"/>
    </location>
</feature>
<dbReference type="KEGG" id="soe:110785327"/>
<feature type="compositionally biased region" description="Pro residues" evidence="4">
    <location>
        <begin position="891"/>
        <end position="900"/>
    </location>
</feature>
<reference evidence="6 7" key="2">
    <citation type="submission" date="2025-05" db="UniProtKB">
        <authorList>
            <consortium name="RefSeq"/>
        </authorList>
    </citation>
    <scope>IDENTIFICATION</scope>
    <source>
        <tissue evidence="6 7">Leaf</tissue>
    </source>
</reference>
<dbReference type="PANTHER" id="PTHR22872">
    <property type="entry name" value="BTK-BINDING PROTEIN-RELATED"/>
    <property type="match status" value="1"/>
</dbReference>
<dbReference type="Proteomes" id="UP000813463">
    <property type="component" value="Chromosome 6"/>
</dbReference>
<evidence type="ECO:0000256" key="2">
    <source>
        <dbReference type="PROSITE-ProRule" id="PRU00023"/>
    </source>
</evidence>
<accession>A0A9R0JSG5</accession>
<keyword evidence="2" id="KW-0040">ANK repeat</keyword>
<dbReference type="InterPro" id="IPR002110">
    <property type="entry name" value="Ankyrin_rpt"/>
</dbReference>
<evidence type="ECO:0000256" key="1">
    <source>
        <dbReference type="ARBA" id="ARBA00022737"/>
    </source>
</evidence>
<dbReference type="PROSITE" id="PS50088">
    <property type="entry name" value="ANK_REPEAT"/>
    <property type="match status" value="2"/>
</dbReference>
<dbReference type="InterPro" id="IPR051625">
    <property type="entry name" value="Signaling_Regulatory_Domain"/>
</dbReference>
<dbReference type="Pfam" id="PF12796">
    <property type="entry name" value="Ank_2"/>
    <property type="match status" value="1"/>
</dbReference>
<dbReference type="SUPFAM" id="SSF48403">
    <property type="entry name" value="Ankyrin repeat"/>
    <property type="match status" value="1"/>
</dbReference>
<dbReference type="CDD" id="cd14733">
    <property type="entry name" value="BACK"/>
    <property type="match status" value="1"/>
</dbReference>
<dbReference type="PROSITE" id="PS50297">
    <property type="entry name" value="ANK_REP_REGION"/>
    <property type="match status" value="2"/>
</dbReference>
<name>A0A9R0JSG5_SPIOL</name>
<feature type="region of interest" description="Disordered" evidence="4">
    <location>
        <begin position="960"/>
        <end position="1046"/>
    </location>
</feature>
<feature type="region of interest" description="Disordered" evidence="4">
    <location>
        <begin position="658"/>
        <end position="683"/>
    </location>
</feature>
<evidence type="ECO:0000256" key="4">
    <source>
        <dbReference type="SAM" id="MobiDB-lite"/>
    </source>
</evidence>
<dbReference type="Gene3D" id="2.130.10.30">
    <property type="entry name" value="Regulator of chromosome condensation 1/beta-lactamase-inhibitor protein II"/>
    <property type="match status" value="2"/>
</dbReference>
<feature type="region of interest" description="Disordered" evidence="4">
    <location>
        <begin position="827"/>
        <end position="948"/>
    </location>
</feature>
<protein>
    <recommendedName>
        <fullName evidence="9">Inhibitor of Bruton tyrosine kinase</fullName>
    </recommendedName>
</protein>
<dbReference type="PANTHER" id="PTHR22872:SF2">
    <property type="entry name" value="INHIBITOR OF BRUTON TYROSINE KINASE"/>
    <property type="match status" value="1"/>
</dbReference>
<dbReference type="Pfam" id="PF00415">
    <property type="entry name" value="RCC1"/>
    <property type="match status" value="4"/>
</dbReference>
<evidence type="ECO:0000313" key="5">
    <source>
        <dbReference type="Proteomes" id="UP000813463"/>
    </source>
</evidence>
<feature type="repeat" description="ANK" evidence="2">
    <location>
        <begin position="96"/>
        <end position="128"/>
    </location>
</feature>
<dbReference type="RefSeq" id="XP_021845456.2">
    <property type="nucleotide sequence ID" value="XM_021989764.2"/>
</dbReference>
<proteinExistence type="predicted"/>
<dbReference type="GeneID" id="110785327"/>
<feature type="compositionally biased region" description="Basic residues" evidence="4">
    <location>
        <begin position="783"/>
        <end position="792"/>
    </location>
</feature>
<dbReference type="SMART" id="SM00248">
    <property type="entry name" value="ANK"/>
    <property type="match status" value="2"/>
</dbReference>
<keyword evidence="1" id="KW-0677">Repeat</keyword>
<dbReference type="InterPro" id="IPR009091">
    <property type="entry name" value="RCC1/BLIP-II"/>
</dbReference>
<dbReference type="RefSeq" id="XP_021845455.2">
    <property type="nucleotide sequence ID" value="XM_021989763.2"/>
</dbReference>